<feature type="non-terminal residue" evidence="1">
    <location>
        <position position="66"/>
    </location>
</feature>
<organism evidence="1 2">
    <name type="scientific">Racocetra persica</name>
    <dbReference type="NCBI Taxonomy" id="160502"/>
    <lineage>
        <taxon>Eukaryota</taxon>
        <taxon>Fungi</taxon>
        <taxon>Fungi incertae sedis</taxon>
        <taxon>Mucoromycota</taxon>
        <taxon>Glomeromycotina</taxon>
        <taxon>Glomeromycetes</taxon>
        <taxon>Diversisporales</taxon>
        <taxon>Gigasporaceae</taxon>
        <taxon>Racocetra</taxon>
    </lineage>
</organism>
<dbReference type="EMBL" id="CAJVQC010064466">
    <property type="protein sequence ID" value="CAG8804588.1"/>
    <property type="molecule type" value="Genomic_DNA"/>
</dbReference>
<evidence type="ECO:0000313" key="2">
    <source>
        <dbReference type="Proteomes" id="UP000789920"/>
    </source>
</evidence>
<dbReference type="Proteomes" id="UP000789920">
    <property type="component" value="Unassembled WGS sequence"/>
</dbReference>
<protein>
    <submittedName>
        <fullName evidence="1">10434_t:CDS:1</fullName>
    </submittedName>
</protein>
<gene>
    <name evidence="1" type="ORF">RPERSI_LOCUS21749</name>
</gene>
<sequence length="66" mass="7818">MFKKNQFWESVTNRLNNCFNSSYTNKQYKDKFAQLVKEYNVFIEAKVFYLGNYSIKTSKLDSGLGQ</sequence>
<evidence type="ECO:0000313" key="1">
    <source>
        <dbReference type="EMBL" id="CAG8804588.1"/>
    </source>
</evidence>
<keyword evidence="2" id="KW-1185">Reference proteome</keyword>
<proteinExistence type="predicted"/>
<accession>A0ACA9RQH0</accession>
<name>A0ACA9RQH0_9GLOM</name>
<reference evidence="1" key="1">
    <citation type="submission" date="2021-06" db="EMBL/GenBank/DDBJ databases">
        <authorList>
            <person name="Kallberg Y."/>
            <person name="Tangrot J."/>
            <person name="Rosling A."/>
        </authorList>
    </citation>
    <scope>NUCLEOTIDE SEQUENCE</scope>
    <source>
        <strain evidence="1">MA461A</strain>
    </source>
</reference>
<comment type="caution">
    <text evidence="1">The sequence shown here is derived from an EMBL/GenBank/DDBJ whole genome shotgun (WGS) entry which is preliminary data.</text>
</comment>